<feature type="non-terminal residue" evidence="2">
    <location>
        <position position="1"/>
    </location>
</feature>
<accession>A0AA36G0C2</accession>
<dbReference type="AlphaFoldDB" id="A0AA36G0C2"/>
<keyword evidence="3" id="KW-1185">Reference proteome</keyword>
<sequence length="98" mass="11606">MTFLHLILLVIYFCFTFSTEIHDLQRFPNSQEVPQRCRATRKVYDGVLGRICGQAFSKAYQYSIRRNSCTMVTNPNTCLKDHQFRTQEECERMCKVQD</sequence>
<evidence type="ECO:0008006" key="4">
    <source>
        <dbReference type="Google" id="ProtNLM"/>
    </source>
</evidence>
<dbReference type="InterPro" id="IPR036880">
    <property type="entry name" value="Kunitz_BPTI_sf"/>
</dbReference>
<proteinExistence type="predicted"/>
<dbReference type="Proteomes" id="UP001177023">
    <property type="component" value="Unassembled WGS sequence"/>
</dbReference>
<dbReference type="SUPFAM" id="SSF57362">
    <property type="entry name" value="BPTI-like"/>
    <property type="match status" value="1"/>
</dbReference>
<reference evidence="2" key="1">
    <citation type="submission" date="2023-06" db="EMBL/GenBank/DDBJ databases">
        <authorList>
            <person name="Delattre M."/>
        </authorList>
    </citation>
    <scope>NUCLEOTIDE SEQUENCE</scope>
    <source>
        <strain evidence="2">AF72</strain>
    </source>
</reference>
<name>A0AA36G0C2_9BILA</name>
<evidence type="ECO:0000256" key="1">
    <source>
        <dbReference type="SAM" id="SignalP"/>
    </source>
</evidence>
<evidence type="ECO:0000313" key="3">
    <source>
        <dbReference type="Proteomes" id="UP001177023"/>
    </source>
</evidence>
<keyword evidence="1" id="KW-0732">Signal</keyword>
<comment type="caution">
    <text evidence="2">The sequence shown here is derived from an EMBL/GenBank/DDBJ whole genome shotgun (WGS) entry which is preliminary data.</text>
</comment>
<evidence type="ECO:0000313" key="2">
    <source>
        <dbReference type="EMBL" id="CAJ0574877.1"/>
    </source>
</evidence>
<feature type="signal peptide" evidence="1">
    <location>
        <begin position="1"/>
        <end position="18"/>
    </location>
</feature>
<organism evidence="2 3">
    <name type="scientific">Mesorhabditis spiculigera</name>
    <dbReference type="NCBI Taxonomy" id="96644"/>
    <lineage>
        <taxon>Eukaryota</taxon>
        <taxon>Metazoa</taxon>
        <taxon>Ecdysozoa</taxon>
        <taxon>Nematoda</taxon>
        <taxon>Chromadorea</taxon>
        <taxon>Rhabditida</taxon>
        <taxon>Rhabditina</taxon>
        <taxon>Rhabditomorpha</taxon>
        <taxon>Rhabditoidea</taxon>
        <taxon>Rhabditidae</taxon>
        <taxon>Mesorhabditinae</taxon>
        <taxon>Mesorhabditis</taxon>
    </lineage>
</organism>
<feature type="chain" id="PRO_5041209208" description="BPTI/Kunitz inhibitor domain-containing protein" evidence="1">
    <location>
        <begin position="19"/>
        <end position="98"/>
    </location>
</feature>
<protein>
    <recommendedName>
        <fullName evidence="4">BPTI/Kunitz inhibitor domain-containing protein</fullName>
    </recommendedName>
</protein>
<dbReference type="EMBL" id="CATQJA010002634">
    <property type="protein sequence ID" value="CAJ0574877.1"/>
    <property type="molecule type" value="Genomic_DNA"/>
</dbReference>
<gene>
    <name evidence="2" type="ORF">MSPICULIGERA_LOCUS13201</name>
</gene>
<dbReference type="GO" id="GO:0004867">
    <property type="term" value="F:serine-type endopeptidase inhibitor activity"/>
    <property type="evidence" value="ECO:0007669"/>
    <property type="project" value="InterPro"/>
</dbReference>